<feature type="transmembrane region" description="Helical" evidence="6">
    <location>
        <begin position="83"/>
        <end position="105"/>
    </location>
</feature>
<evidence type="ECO:0000256" key="2">
    <source>
        <dbReference type="ARBA" id="ARBA00007524"/>
    </source>
</evidence>
<dbReference type="AlphaFoldDB" id="A0AAD7YID1"/>
<evidence type="ECO:0000256" key="4">
    <source>
        <dbReference type="ARBA" id="ARBA00022989"/>
    </source>
</evidence>
<dbReference type="CDD" id="cd15904">
    <property type="entry name" value="TSPO_MBR"/>
    <property type="match status" value="1"/>
</dbReference>
<evidence type="ECO:0008006" key="9">
    <source>
        <dbReference type="Google" id="ProtNLM"/>
    </source>
</evidence>
<sequence>MVNWGILGAILVPNMGGWISAFTMRGQVKSPDGKAWYQLLKKPSWTPPPWLFGPAWTVLYSGMGYASYMVYTECGGFTDASVLPLALYGSQLILNWTWTPVFFGWHKIGLGLLHMLALDTAAIACTVSFYRITPNTGYFMVPYLAWLAFATCLNYSIWELNKPVNEKKSDGEESTGEDDKF</sequence>
<dbReference type="EMBL" id="JARGEI010000018">
    <property type="protein sequence ID" value="KAJ8715793.1"/>
    <property type="molecule type" value="Genomic_DNA"/>
</dbReference>
<dbReference type="GO" id="GO:0033013">
    <property type="term" value="P:tetrapyrrole metabolic process"/>
    <property type="evidence" value="ECO:0007669"/>
    <property type="project" value="UniProtKB-ARBA"/>
</dbReference>
<keyword evidence="3 6" id="KW-0812">Transmembrane</keyword>
<reference evidence="7" key="1">
    <citation type="submission" date="2023-03" db="EMBL/GenBank/DDBJ databases">
        <title>Chromosome-level genomes of two armyworms, Mythimna separata and Mythimna loreyi, provide insights into the biosynthesis and reception of sex pheromones.</title>
        <authorList>
            <person name="Zhao H."/>
        </authorList>
    </citation>
    <scope>NUCLEOTIDE SEQUENCE</scope>
    <source>
        <strain evidence="7">BeijingLab</strain>
        <tissue evidence="7">Pupa</tissue>
    </source>
</reference>
<dbReference type="PANTHER" id="PTHR10057:SF0">
    <property type="entry name" value="TRANSLOCATOR PROTEIN"/>
    <property type="match status" value="1"/>
</dbReference>
<protein>
    <recommendedName>
        <fullName evidence="9">Translocator protein</fullName>
    </recommendedName>
</protein>
<dbReference type="PANTHER" id="PTHR10057">
    <property type="entry name" value="PERIPHERAL-TYPE BENZODIAZEPINE RECEPTOR"/>
    <property type="match status" value="1"/>
</dbReference>
<dbReference type="InterPro" id="IPR038330">
    <property type="entry name" value="TspO/MBR-related_sf"/>
</dbReference>
<feature type="transmembrane region" description="Helical" evidence="6">
    <location>
        <begin position="138"/>
        <end position="158"/>
    </location>
</feature>
<keyword evidence="5 6" id="KW-0472">Membrane</keyword>
<dbReference type="Gene3D" id="1.20.1260.100">
    <property type="entry name" value="TspO/MBR protein"/>
    <property type="match status" value="1"/>
</dbReference>
<evidence type="ECO:0000256" key="1">
    <source>
        <dbReference type="ARBA" id="ARBA00004141"/>
    </source>
</evidence>
<keyword evidence="8" id="KW-1185">Reference proteome</keyword>
<comment type="similarity">
    <text evidence="2">Belongs to the TspO/BZRP family.</text>
</comment>
<dbReference type="FunFam" id="1.20.1260.100:FF:000001">
    <property type="entry name" value="translocator protein 2"/>
    <property type="match status" value="1"/>
</dbReference>
<keyword evidence="4 6" id="KW-1133">Transmembrane helix</keyword>
<dbReference type="Proteomes" id="UP001231518">
    <property type="component" value="Chromosome 24"/>
</dbReference>
<comment type="subcellular location">
    <subcellularLocation>
        <location evidence="1">Membrane</location>
        <topology evidence="1">Multi-pass membrane protein</topology>
    </subcellularLocation>
</comment>
<dbReference type="Pfam" id="PF03073">
    <property type="entry name" value="TspO_MBR"/>
    <property type="match status" value="1"/>
</dbReference>
<organism evidence="7 8">
    <name type="scientific">Mythimna separata</name>
    <name type="common">Oriental armyworm</name>
    <name type="synonym">Pseudaletia separata</name>
    <dbReference type="NCBI Taxonomy" id="271217"/>
    <lineage>
        <taxon>Eukaryota</taxon>
        <taxon>Metazoa</taxon>
        <taxon>Ecdysozoa</taxon>
        <taxon>Arthropoda</taxon>
        <taxon>Hexapoda</taxon>
        <taxon>Insecta</taxon>
        <taxon>Pterygota</taxon>
        <taxon>Neoptera</taxon>
        <taxon>Endopterygota</taxon>
        <taxon>Lepidoptera</taxon>
        <taxon>Glossata</taxon>
        <taxon>Ditrysia</taxon>
        <taxon>Noctuoidea</taxon>
        <taxon>Noctuidae</taxon>
        <taxon>Noctuinae</taxon>
        <taxon>Hadenini</taxon>
        <taxon>Mythimna</taxon>
    </lineage>
</organism>
<proteinExistence type="inferred from homology"/>
<feature type="transmembrane region" description="Helical" evidence="6">
    <location>
        <begin position="6"/>
        <end position="28"/>
    </location>
</feature>
<dbReference type="GO" id="GO:0005741">
    <property type="term" value="C:mitochondrial outer membrane"/>
    <property type="evidence" value="ECO:0007669"/>
    <property type="project" value="TreeGrafter"/>
</dbReference>
<dbReference type="InterPro" id="IPR004307">
    <property type="entry name" value="TspO_MBR"/>
</dbReference>
<comment type="caution">
    <text evidence="7">The sequence shown here is derived from an EMBL/GenBank/DDBJ whole genome shotgun (WGS) entry which is preliminary data.</text>
</comment>
<feature type="transmembrane region" description="Helical" evidence="6">
    <location>
        <begin position="49"/>
        <end position="71"/>
    </location>
</feature>
<gene>
    <name evidence="7" type="ORF">PYW07_010275</name>
</gene>
<evidence type="ECO:0000313" key="7">
    <source>
        <dbReference type="EMBL" id="KAJ8715793.1"/>
    </source>
</evidence>
<evidence type="ECO:0000313" key="8">
    <source>
        <dbReference type="Proteomes" id="UP001231518"/>
    </source>
</evidence>
<evidence type="ECO:0000256" key="3">
    <source>
        <dbReference type="ARBA" id="ARBA00022692"/>
    </source>
</evidence>
<evidence type="ECO:0000256" key="5">
    <source>
        <dbReference type="ARBA" id="ARBA00023136"/>
    </source>
</evidence>
<name>A0AAD7YID1_MYTSE</name>
<accession>A0AAD7YID1</accession>
<evidence type="ECO:0000256" key="6">
    <source>
        <dbReference type="SAM" id="Phobius"/>
    </source>
</evidence>